<proteinExistence type="predicted"/>
<name>A0A150L9R7_9BACI</name>
<protein>
    <submittedName>
        <fullName evidence="1">Uncharacterized protein</fullName>
    </submittedName>
</protein>
<dbReference type="Proteomes" id="UP000075683">
    <property type="component" value="Unassembled WGS sequence"/>
</dbReference>
<dbReference type="EMBL" id="LQYT01000135">
    <property type="protein sequence ID" value="KYD08769.1"/>
    <property type="molecule type" value="Genomic_DNA"/>
</dbReference>
<sequence length="84" mass="9411">MRERFKKLRLRGTAGKLDVSRNRGNRQNAAALPWHVFAADLNALTANRPKAILPGKDLPSVGSSPFCQDLHPSTWIYLHTFLIS</sequence>
<gene>
    <name evidence="1" type="ORF">B4135_0451</name>
</gene>
<reference evidence="1 2" key="1">
    <citation type="submission" date="2016-01" db="EMBL/GenBank/DDBJ databases">
        <title>Draft Genome Sequences of Seven Thermophilic Sporeformers Isolated from Foods.</title>
        <authorList>
            <person name="Berendsen E.M."/>
            <person name="Wells-Bennik M.H."/>
            <person name="Krawcyk A.O."/>
            <person name="De Jong A."/>
            <person name="Holsappel S."/>
            <person name="Eijlander R.T."/>
            <person name="Kuipers O.P."/>
        </authorList>
    </citation>
    <scope>NUCLEOTIDE SEQUENCE [LARGE SCALE GENOMIC DNA]</scope>
    <source>
        <strain evidence="1 2">B4135</strain>
    </source>
</reference>
<accession>A0A150L9R7</accession>
<evidence type="ECO:0000313" key="1">
    <source>
        <dbReference type="EMBL" id="KYD08769.1"/>
    </source>
</evidence>
<evidence type="ECO:0000313" key="2">
    <source>
        <dbReference type="Proteomes" id="UP000075683"/>
    </source>
</evidence>
<dbReference type="AlphaFoldDB" id="A0A150L9R7"/>
<comment type="caution">
    <text evidence="1">The sequence shown here is derived from an EMBL/GenBank/DDBJ whole genome shotgun (WGS) entry which is preliminary data.</text>
</comment>
<organism evidence="1 2">
    <name type="scientific">Caldibacillus debilis</name>
    <dbReference type="NCBI Taxonomy" id="301148"/>
    <lineage>
        <taxon>Bacteria</taxon>
        <taxon>Bacillati</taxon>
        <taxon>Bacillota</taxon>
        <taxon>Bacilli</taxon>
        <taxon>Bacillales</taxon>
        <taxon>Bacillaceae</taxon>
        <taxon>Caldibacillus</taxon>
    </lineage>
</organism>